<dbReference type="InterPro" id="IPR015797">
    <property type="entry name" value="NUDIX_hydrolase-like_dom_sf"/>
</dbReference>
<evidence type="ECO:0000256" key="2">
    <source>
        <dbReference type="ARBA" id="ARBA00022723"/>
    </source>
</evidence>
<evidence type="ECO:0000256" key="1">
    <source>
        <dbReference type="ARBA" id="ARBA00001946"/>
    </source>
</evidence>
<dbReference type="InterPro" id="IPR050241">
    <property type="entry name" value="NAD-cap_RNA_hydrolase_NudC"/>
</dbReference>
<dbReference type="PROSITE" id="PS00893">
    <property type="entry name" value="NUDIX_BOX"/>
    <property type="match status" value="1"/>
</dbReference>
<sequence>MVYVYSSKLQRRLEFQESVVDALGFEDEIPIKIRQDSCNLVVGTDCLGFEWIEIPLCRPRVCPFATTNRRFLDSYGKSCPKWIPVACCCLLHLSGLDGLFLTRRPWHMRSYPGVWVPPGGHCEAKEPIQDTAFRELTEELGLHSYGKENVMNECTIKPLCAWEASYPSRLDTGIGKSTTFPKSHHMVIYYSVNWFRSSTSVLDSDDIHSYLPQFNLEVNEVCAAVWLPRPVLNKLSDDWKAFEKHFQNQSTISNSEYLYPELSTMPSTFQIDNDQTEVWYWGVNSLDWQSVPVNQLICGLTSSRNPTIPHNTRPESEVGNGPSHVTLGTLYAISHWLSSTNTISIV</sequence>
<protein>
    <recommendedName>
        <fullName evidence="5">Nudix hydrolase domain-containing protein</fullName>
    </recommendedName>
</protein>
<dbReference type="InterPro" id="IPR020084">
    <property type="entry name" value="NUDIX_hydrolase_CS"/>
</dbReference>
<keyword evidence="3" id="KW-0378">Hydrolase</keyword>
<evidence type="ECO:0000256" key="3">
    <source>
        <dbReference type="ARBA" id="ARBA00022801"/>
    </source>
</evidence>
<dbReference type="SUPFAM" id="SSF55811">
    <property type="entry name" value="Nudix"/>
    <property type="match status" value="1"/>
</dbReference>
<dbReference type="PANTHER" id="PTHR42904">
    <property type="entry name" value="NUDIX HYDROLASE, NUDC SUBFAMILY"/>
    <property type="match status" value="1"/>
</dbReference>
<keyword evidence="2" id="KW-0479">Metal-binding</keyword>
<dbReference type="AlphaFoldDB" id="A0AA84Z9X0"/>
<dbReference type="Proteomes" id="UP000050790">
    <property type="component" value="Unassembled WGS sequence"/>
</dbReference>
<organism evidence="6 8">
    <name type="scientific">Schistosoma margrebowiei</name>
    <dbReference type="NCBI Taxonomy" id="48269"/>
    <lineage>
        <taxon>Eukaryota</taxon>
        <taxon>Metazoa</taxon>
        <taxon>Spiralia</taxon>
        <taxon>Lophotrochozoa</taxon>
        <taxon>Platyhelminthes</taxon>
        <taxon>Trematoda</taxon>
        <taxon>Digenea</taxon>
        <taxon>Strigeidida</taxon>
        <taxon>Schistosomatoidea</taxon>
        <taxon>Schistosomatidae</taxon>
        <taxon>Schistosoma</taxon>
    </lineage>
</organism>
<feature type="domain" description="Nudix hydrolase" evidence="5">
    <location>
        <begin position="81"/>
        <end position="249"/>
    </location>
</feature>
<dbReference type="WBParaSite" id="SMRG1_17840.2">
    <property type="protein sequence ID" value="SMRG1_17840.2"/>
    <property type="gene ID" value="SMRG1_17840"/>
</dbReference>
<dbReference type="InterPro" id="IPR000086">
    <property type="entry name" value="NUDIX_hydrolase_dom"/>
</dbReference>
<evidence type="ECO:0000313" key="8">
    <source>
        <dbReference type="WBParaSite" id="SMRG1_17840.2"/>
    </source>
</evidence>
<dbReference type="GO" id="GO:0035529">
    <property type="term" value="F:NADH pyrophosphatase activity"/>
    <property type="evidence" value="ECO:0007669"/>
    <property type="project" value="TreeGrafter"/>
</dbReference>
<dbReference type="Gene3D" id="3.90.79.10">
    <property type="entry name" value="Nucleoside Triphosphate Pyrophosphohydrolase"/>
    <property type="match status" value="1"/>
</dbReference>
<dbReference type="GO" id="GO:0046872">
    <property type="term" value="F:metal ion binding"/>
    <property type="evidence" value="ECO:0007669"/>
    <property type="project" value="UniProtKB-KW"/>
</dbReference>
<name>A0AA84Z9X0_9TREM</name>
<evidence type="ECO:0000313" key="7">
    <source>
        <dbReference type="WBParaSite" id="SMRG1_17840.1"/>
    </source>
</evidence>
<evidence type="ECO:0000259" key="5">
    <source>
        <dbReference type="PROSITE" id="PS51462"/>
    </source>
</evidence>
<keyword evidence="4" id="KW-0460">Magnesium</keyword>
<dbReference type="Pfam" id="PF00293">
    <property type="entry name" value="NUDIX"/>
    <property type="match status" value="1"/>
</dbReference>
<evidence type="ECO:0000256" key="4">
    <source>
        <dbReference type="ARBA" id="ARBA00022842"/>
    </source>
</evidence>
<dbReference type="PANTHER" id="PTHR42904:SF1">
    <property type="entry name" value="NUCLEOSIDE DIPHOSPHATE-LINKED MOIETY X MOTIF 17"/>
    <property type="match status" value="1"/>
</dbReference>
<dbReference type="WBParaSite" id="SMRG1_17840.1">
    <property type="protein sequence ID" value="SMRG1_17840.1"/>
    <property type="gene ID" value="SMRG1_17840"/>
</dbReference>
<accession>A0AA84Z9X0</accession>
<dbReference type="GO" id="GO:0006742">
    <property type="term" value="P:NADP+ catabolic process"/>
    <property type="evidence" value="ECO:0007669"/>
    <property type="project" value="TreeGrafter"/>
</dbReference>
<reference evidence="7 8" key="1">
    <citation type="submission" date="2023-11" db="UniProtKB">
        <authorList>
            <consortium name="WormBaseParasite"/>
        </authorList>
    </citation>
    <scope>IDENTIFICATION</scope>
</reference>
<dbReference type="GO" id="GO:0019677">
    <property type="term" value="P:NAD+ catabolic process"/>
    <property type="evidence" value="ECO:0007669"/>
    <property type="project" value="TreeGrafter"/>
</dbReference>
<evidence type="ECO:0000313" key="6">
    <source>
        <dbReference type="Proteomes" id="UP000050790"/>
    </source>
</evidence>
<dbReference type="GO" id="GO:0005777">
    <property type="term" value="C:peroxisome"/>
    <property type="evidence" value="ECO:0007669"/>
    <property type="project" value="TreeGrafter"/>
</dbReference>
<dbReference type="PROSITE" id="PS51462">
    <property type="entry name" value="NUDIX"/>
    <property type="match status" value="1"/>
</dbReference>
<comment type="cofactor">
    <cofactor evidence="1">
        <name>Mg(2+)</name>
        <dbReference type="ChEBI" id="CHEBI:18420"/>
    </cofactor>
</comment>
<dbReference type="GO" id="GO:0005829">
    <property type="term" value="C:cytosol"/>
    <property type="evidence" value="ECO:0007669"/>
    <property type="project" value="TreeGrafter"/>
</dbReference>
<proteinExistence type="predicted"/>